<dbReference type="InterPro" id="IPR036291">
    <property type="entry name" value="NAD(P)-bd_dom_sf"/>
</dbReference>
<dbReference type="RefSeq" id="WP_248635195.1">
    <property type="nucleotide sequence ID" value="NZ_JALPTH010000018.1"/>
</dbReference>
<protein>
    <recommendedName>
        <fullName evidence="1">NmrA-like domain-containing protein</fullName>
    </recommendedName>
</protein>
<dbReference type="InterPro" id="IPR008030">
    <property type="entry name" value="NmrA-like"/>
</dbReference>
<dbReference type="Proteomes" id="UP001522868">
    <property type="component" value="Unassembled WGS sequence"/>
</dbReference>
<keyword evidence="3" id="KW-1185">Reference proteome</keyword>
<comment type="caution">
    <text evidence="2">The sequence shown here is derived from an EMBL/GenBank/DDBJ whole genome shotgun (WGS) entry which is preliminary data.</text>
</comment>
<organism evidence="2 3">
    <name type="scientific">Streptomyces lichenis</name>
    <dbReference type="NCBI Taxonomy" id="2306967"/>
    <lineage>
        <taxon>Bacteria</taxon>
        <taxon>Bacillati</taxon>
        <taxon>Actinomycetota</taxon>
        <taxon>Actinomycetes</taxon>
        <taxon>Kitasatosporales</taxon>
        <taxon>Streptomycetaceae</taxon>
        <taxon>Streptomyces</taxon>
    </lineage>
</organism>
<gene>
    <name evidence="2" type="ORF">M1O15_19295</name>
</gene>
<feature type="domain" description="NmrA-like" evidence="1">
    <location>
        <begin position="5"/>
        <end position="204"/>
    </location>
</feature>
<dbReference type="EMBL" id="JALPTH010000018">
    <property type="protein sequence ID" value="MCK8679499.1"/>
    <property type="molecule type" value="Genomic_DNA"/>
</dbReference>
<dbReference type="SUPFAM" id="SSF51735">
    <property type="entry name" value="NAD(P)-binding Rossmann-fold domains"/>
    <property type="match status" value="1"/>
</dbReference>
<dbReference type="Pfam" id="PF05368">
    <property type="entry name" value="NmrA"/>
    <property type="match status" value="1"/>
</dbReference>
<accession>A0ABT0IDV0</accession>
<dbReference type="InterPro" id="IPR051604">
    <property type="entry name" value="Ergot_Alk_Oxidoreductase"/>
</dbReference>
<sequence>MDTTPILVLGATGSAGRRVAARLKNLGAPVREASRHGATRFDWDDQNTWEPALTGADRMFLMAPDGVPVNPDFVHLAAELKVHHIVLLSSRGIETIGDRRLLDAEESVRSSGTAWTILRADWFDQNFDEGPFREAVLGGEIAVPLQDTRQAFMDLDDLAAVAAVILTEDGHTDRTYEVTGPRAMTFTEVCATLADAAGRPVAYHGDESAYRAAQREIGRDEDAVDRDIASFAALRAQGDATVTDTVPHLTGHQARPFEQYAARSAATGCWRGEAGEA</sequence>
<dbReference type="PANTHER" id="PTHR43162:SF1">
    <property type="entry name" value="PRESTALK A DIFFERENTIATION PROTEIN A"/>
    <property type="match status" value="1"/>
</dbReference>
<evidence type="ECO:0000259" key="1">
    <source>
        <dbReference type="Pfam" id="PF05368"/>
    </source>
</evidence>
<evidence type="ECO:0000313" key="3">
    <source>
        <dbReference type="Proteomes" id="UP001522868"/>
    </source>
</evidence>
<evidence type="ECO:0000313" key="2">
    <source>
        <dbReference type="EMBL" id="MCK8679499.1"/>
    </source>
</evidence>
<reference evidence="2 3" key="1">
    <citation type="submission" date="2022-04" db="EMBL/GenBank/DDBJ databases">
        <title>Streptomyces sp. nov. LCR6-01 isolated from Lichen of Dirinaria sp.</title>
        <authorList>
            <person name="Kanchanasin P."/>
            <person name="Tanasupawat S."/>
            <person name="Phongsopitanun W."/>
        </authorList>
    </citation>
    <scope>NUCLEOTIDE SEQUENCE [LARGE SCALE GENOMIC DNA]</scope>
    <source>
        <strain evidence="2 3">LCR6-01</strain>
    </source>
</reference>
<proteinExistence type="predicted"/>
<dbReference type="PANTHER" id="PTHR43162">
    <property type="match status" value="1"/>
</dbReference>
<dbReference type="Gene3D" id="3.40.50.720">
    <property type="entry name" value="NAD(P)-binding Rossmann-like Domain"/>
    <property type="match status" value="1"/>
</dbReference>
<dbReference type="Gene3D" id="3.90.25.10">
    <property type="entry name" value="UDP-galactose 4-epimerase, domain 1"/>
    <property type="match status" value="1"/>
</dbReference>
<name>A0ABT0IDV0_9ACTN</name>